<dbReference type="RefSeq" id="WP_420242493.1">
    <property type="nucleotide sequence ID" value="NZ_BOPV01000001.1"/>
</dbReference>
<dbReference type="SUPFAM" id="SSF50685">
    <property type="entry name" value="Barwin-like endoglucanases"/>
    <property type="match status" value="1"/>
</dbReference>
<dbReference type="Gene3D" id="2.40.40.10">
    <property type="entry name" value="RlpA-like domain"/>
    <property type="match status" value="1"/>
</dbReference>
<gene>
    <name evidence="3" type="primary">rlpA</name>
    <name evidence="7" type="ORF">TMPK1_16240</name>
</gene>
<evidence type="ECO:0000256" key="1">
    <source>
        <dbReference type="ARBA" id="ARBA00023239"/>
    </source>
</evidence>
<evidence type="ECO:0000256" key="5">
    <source>
        <dbReference type="SAM" id="MobiDB-lite"/>
    </source>
</evidence>
<dbReference type="HAMAP" id="MF_02071">
    <property type="entry name" value="RlpA"/>
    <property type="match status" value="1"/>
</dbReference>
<feature type="signal peptide" evidence="3">
    <location>
        <begin position="1"/>
        <end position="21"/>
    </location>
</feature>
<evidence type="ECO:0000256" key="4">
    <source>
        <dbReference type="RuleBase" id="RU003495"/>
    </source>
</evidence>
<dbReference type="GO" id="GO:0000270">
    <property type="term" value="P:peptidoglycan metabolic process"/>
    <property type="evidence" value="ECO:0007669"/>
    <property type="project" value="UniProtKB-UniRule"/>
</dbReference>
<accession>A0A8S8XDH9</accession>
<keyword evidence="8" id="KW-1185">Reference proteome</keyword>
<sequence length="164" mass="17210" precursor="true">MPIRASLLTVVVVLLTVPAAAEKTVVEHGEAARYAKHLAGRKTASGELHDSGALTAASRTLPLGSTATVTNKRTGKSVDVRINDRGPFGSKKRIIDLSPAAASKLGMGPRTGTANVKVEARPSAQPTAALRKEIEARGVEHDTPKKKQAPKKAPAKKKPKKKTA</sequence>
<protein>
    <recommendedName>
        <fullName evidence="3">Endolytic peptidoglycan transglycosylase RlpA</fullName>
        <ecNumber evidence="3">4.2.2.-</ecNumber>
    </recommendedName>
</protein>
<dbReference type="AlphaFoldDB" id="A0A8S8XDH9"/>
<proteinExistence type="inferred from homology"/>
<dbReference type="CDD" id="cd22268">
    <property type="entry name" value="DPBB_RlpA-like"/>
    <property type="match status" value="1"/>
</dbReference>
<comment type="similarity">
    <text evidence="3 4">Belongs to the RlpA family.</text>
</comment>
<evidence type="ECO:0000259" key="6">
    <source>
        <dbReference type="Pfam" id="PF03330"/>
    </source>
</evidence>
<dbReference type="InterPro" id="IPR034718">
    <property type="entry name" value="RlpA"/>
</dbReference>
<name>A0A8S8XDH9_9PROT</name>
<feature type="compositionally biased region" description="Basic and acidic residues" evidence="5">
    <location>
        <begin position="130"/>
        <end position="145"/>
    </location>
</feature>
<comment type="caution">
    <text evidence="7">The sequence shown here is derived from an EMBL/GenBank/DDBJ whole genome shotgun (WGS) entry which is preliminary data.</text>
</comment>
<keyword evidence="1 3" id="KW-0456">Lyase</keyword>
<dbReference type="Proteomes" id="UP000681075">
    <property type="component" value="Unassembled WGS sequence"/>
</dbReference>
<evidence type="ECO:0000256" key="3">
    <source>
        <dbReference type="HAMAP-Rule" id="MF_02071"/>
    </source>
</evidence>
<evidence type="ECO:0000313" key="7">
    <source>
        <dbReference type="EMBL" id="GIL39387.1"/>
    </source>
</evidence>
<keyword evidence="3" id="KW-0732">Signal</keyword>
<dbReference type="EMBL" id="BOPV01000001">
    <property type="protein sequence ID" value="GIL39387.1"/>
    <property type="molecule type" value="Genomic_DNA"/>
</dbReference>
<evidence type="ECO:0000313" key="8">
    <source>
        <dbReference type="Proteomes" id="UP000681075"/>
    </source>
</evidence>
<dbReference type="InterPro" id="IPR009009">
    <property type="entry name" value="RlpA-like_DPBB"/>
</dbReference>
<feature type="domain" description="RlpA-like protein double-psi beta-barrel" evidence="6">
    <location>
        <begin position="28"/>
        <end position="118"/>
    </location>
</feature>
<dbReference type="NCBIfam" id="TIGR00413">
    <property type="entry name" value="rlpA"/>
    <property type="match status" value="1"/>
</dbReference>
<dbReference type="InterPro" id="IPR012997">
    <property type="entry name" value="RplA"/>
</dbReference>
<dbReference type="EC" id="4.2.2.-" evidence="3"/>
<dbReference type="PANTHER" id="PTHR34183:SF8">
    <property type="entry name" value="ENDOLYTIC PEPTIDOGLYCAN TRANSGLYCOSYLASE RLPA-RELATED"/>
    <property type="match status" value="1"/>
</dbReference>
<dbReference type="InterPro" id="IPR036908">
    <property type="entry name" value="RlpA-like_sf"/>
</dbReference>
<reference evidence="7" key="1">
    <citation type="submission" date="2021-02" db="EMBL/GenBank/DDBJ databases">
        <title>Genome sequence of Rhodospirillales sp. strain TMPK1 isolated from soil.</title>
        <authorList>
            <person name="Nakai R."/>
            <person name="Kusada H."/>
            <person name="Tamaki H."/>
        </authorList>
    </citation>
    <scope>NUCLEOTIDE SEQUENCE</scope>
    <source>
        <strain evidence="7">TMPK1</strain>
    </source>
</reference>
<feature type="chain" id="PRO_5035979721" description="Endolytic peptidoglycan transglycosylase RlpA" evidence="3">
    <location>
        <begin position="22"/>
        <end position="164"/>
    </location>
</feature>
<dbReference type="PANTHER" id="PTHR34183">
    <property type="entry name" value="ENDOLYTIC PEPTIDOGLYCAN TRANSGLYCOSYLASE RLPA"/>
    <property type="match status" value="1"/>
</dbReference>
<dbReference type="GO" id="GO:0008932">
    <property type="term" value="F:lytic endotransglycosylase activity"/>
    <property type="evidence" value="ECO:0007669"/>
    <property type="project" value="UniProtKB-UniRule"/>
</dbReference>
<dbReference type="Pfam" id="PF03330">
    <property type="entry name" value="DPBB_1"/>
    <property type="match status" value="1"/>
</dbReference>
<feature type="compositionally biased region" description="Basic residues" evidence="5">
    <location>
        <begin position="146"/>
        <end position="164"/>
    </location>
</feature>
<organism evidence="7 8">
    <name type="scientific">Roseiterribacter gracilis</name>
    <dbReference type="NCBI Taxonomy" id="2812848"/>
    <lineage>
        <taxon>Bacteria</taxon>
        <taxon>Pseudomonadati</taxon>
        <taxon>Pseudomonadota</taxon>
        <taxon>Alphaproteobacteria</taxon>
        <taxon>Rhodospirillales</taxon>
        <taxon>Roseiterribacteraceae</taxon>
        <taxon>Roseiterribacter</taxon>
    </lineage>
</organism>
<evidence type="ECO:0000256" key="2">
    <source>
        <dbReference type="ARBA" id="ARBA00023316"/>
    </source>
</evidence>
<keyword evidence="2 3" id="KW-0961">Cell wall biogenesis/degradation</keyword>
<dbReference type="GO" id="GO:0071555">
    <property type="term" value="P:cell wall organization"/>
    <property type="evidence" value="ECO:0007669"/>
    <property type="project" value="UniProtKB-KW"/>
</dbReference>
<feature type="region of interest" description="Disordered" evidence="5">
    <location>
        <begin position="103"/>
        <end position="164"/>
    </location>
</feature>
<comment type="function">
    <text evidence="3">Lytic transglycosylase with a strong preference for naked glycan strands that lack stem peptides.</text>
</comment>